<gene>
    <name evidence="7" type="ORF">M5K25_004410</name>
</gene>
<dbReference type="Gene3D" id="6.10.280.40">
    <property type="match status" value="1"/>
</dbReference>
<evidence type="ECO:0000256" key="3">
    <source>
        <dbReference type="ARBA" id="ARBA00022842"/>
    </source>
</evidence>
<dbReference type="InterPro" id="IPR003959">
    <property type="entry name" value="ATPase_AAA_core"/>
</dbReference>
<comment type="cofactor">
    <cofactor evidence="1">
        <name>Mg(2+)</name>
        <dbReference type="ChEBI" id="CHEBI:18420"/>
    </cofactor>
</comment>
<dbReference type="Pfam" id="PF14363">
    <property type="entry name" value="AAA_assoc"/>
    <property type="match status" value="1"/>
</dbReference>
<evidence type="ECO:0000256" key="4">
    <source>
        <dbReference type="ARBA" id="ARBA00049360"/>
    </source>
</evidence>
<dbReference type="Pfam" id="PF00004">
    <property type="entry name" value="AAA"/>
    <property type="match status" value="1"/>
</dbReference>
<comment type="catalytic activity">
    <reaction evidence="4">
        <text>ATP + H2O = ADP + phosphate + H(+)</text>
        <dbReference type="Rhea" id="RHEA:13065"/>
        <dbReference type="ChEBI" id="CHEBI:15377"/>
        <dbReference type="ChEBI" id="CHEBI:15378"/>
        <dbReference type="ChEBI" id="CHEBI:30616"/>
        <dbReference type="ChEBI" id="CHEBI:43474"/>
        <dbReference type="ChEBI" id="CHEBI:456216"/>
    </reaction>
</comment>
<evidence type="ECO:0000313" key="8">
    <source>
        <dbReference type="Proteomes" id="UP001552299"/>
    </source>
</evidence>
<organism evidence="7 8">
    <name type="scientific">Dendrobium thyrsiflorum</name>
    <name type="common">Pinecone-like raceme dendrobium</name>
    <name type="synonym">Orchid</name>
    <dbReference type="NCBI Taxonomy" id="117978"/>
    <lineage>
        <taxon>Eukaryota</taxon>
        <taxon>Viridiplantae</taxon>
        <taxon>Streptophyta</taxon>
        <taxon>Embryophyta</taxon>
        <taxon>Tracheophyta</taxon>
        <taxon>Spermatophyta</taxon>
        <taxon>Magnoliopsida</taxon>
        <taxon>Liliopsida</taxon>
        <taxon>Asparagales</taxon>
        <taxon>Orchidaceae</taxon>
        <taxon>Epidendroideae</taxon>
        <taxon>Malaxideae</taxon>
        <taxon>Dendrobiinae</taxon>
        <taxon>Dendrobium</taxon>
    </lineage>
</organism>
<dbReference type="AlphaFoldDB" id="A0ABD0VLV2"/>
<keyword evidence="5" id="KW-0067">ATP-binding</keyword>
<proteinExistence type="inferred from homology"/>
<dbReference type="PANTHER" id="PTHR23070">
    <property type="entry name" value="BCS1 AAA-TYPE ATPASE"/>
    <property type="match status" value="1"/>
</dbReference>
<dbReference type="EMBL" id="JANQDX010000004">
    <property type="protein sequence ID" value="KAL0926029.1"/>
    <property type="molecule type" value="Genomic_DNA"/>
</dbReference>
<dbReference type="CDD" id="cd19510">
    <property type="entry name" value="RecA-like_BCS1"/>
    <property type="match status" value="1"/>
</dbReference>
<dbReference type="InterPro" id="IPR050747">
    <property type="entry name" value="Mitochondrial_chaperone_BCS1"/>
</dbReference>
<evidence type="ECO:0000256" key="5">
    <source>
        <dbReference type="RuleBase" id="RU003651"/>
    </source>
</evidence>
<feature type="domain" description="AAA+ ATPase" evidence="6">
    <location>
        <begin position="286"/>
        <end position="424"/>
    </location>
</feature>
<dbReference type="Proteomes" id="UP001552299">
    <property type="component" value="Unassembled WGS sequence"/>
</dbReference>
<evidence type="ECO:0000256" key="2">
    <source>
        <dbReference type="ARBA" id="ARBA00007448"/>
    </source>
</evidence>
<dbReference type="InterPro" id="IPR025753">
    <property type="entry name" value="AAA_N_dom"/>
</dbReference>
<comment type="similarity">
    <text evidence="2">Belongs to the AAA ATPase family. BCS1 subfamily.</text>
</comment>
<reference evidence="7 8" key="1">
    <citation type="journal article" date="2024" name="Plant Biotechnol. J.">
        <title>Dendrobium thyrsiflorum genome and its molecular insights into genes involved in important horticultural traits.</title>
        <authorList>
            <person name="Chen B."/>
            <person name="Wang J.Y."/>
            <person name="Zheng P.J."/>
            <person name="Li K.L."/>
            <person name="Liang Y.M."/>
            <person name="Chen X.F."/>
            <person name="Zhang C."/>
            <person name="Zhao X."/>
            <person name="He X."/>
            <person name="Zhang G.Q."/>
            <person name="Liu Z.J."/>
            <person name="Xu Q."/>
        </authorList>
    </citation>
    <scope>NUCLEOTIDE SEQUENCE [LARGE SCALE GENOMIC DNA]</scope>
    <source>
        <strain evidence="7">GZMU011</strain>
    </source>
</reference>
<protein>
    <recommendedName>
        <fullName evidence="6">AAA+ ATPase domain-containing protein</fullName>
    </recommendedName>
</protein>
<dbReference type="Pfam" id="PF25568">
    <property type="entry name" value="AAA_lid_At3g28540"/>
    <property type="match status" value="1"/>
</dbReference>
<dbReference type="GO" id="GO:0005524">
    <property type="term" value="F:ATP binding"/>
    <property type="evidence" value="ECO:0007669"/>
    <property type="project" value="UniProtKB-KW"/>
</dbReference>
<sequence length="533" mass="61500">MRPLPFYKTTRSSIQNPPKTISVLLLLHRTRPKPKKKKKKSKFSSTMDFQTKAMESIKKYLGIAASIAATAMLVRTIVNEYLPHELRIIVNSAFNKLFGRFSTNQTIFIQKTEGLTSNKLYEASNTYLCTRISTNMRRFRVSQNENKNSLTLSLVDGEELIDAFQGVEYKWKLICKQKNQRMDRNWDFSSASEVRWYELTFHKKYKDVTLNSYLPHIMEKAKEIKAVDRRLKLYMNENESWSQIDLQHPATFETVAMEADLKKTILEDLTRFVERKEYYKKIGKAWKRGYLLFGPPGTGKSTLISAMANYLRFDIYDLNLKEVQKNSSLKRLLVGMKNKSMLVIEDIDCSIDFKNRDMDKKNQSDLSHHDEISLSGLLNFIDGLWSTSGEERIIVFTTNYKEKLDRALLRPGRMDMHIHMGYCVPNSFRILVSNYHAIDEHPMFEEIEGLLKEVEATPAEVAEQLLRSEKVDVALEGLIQLLQEKRNDGQGNKGNGKDDKDEKLVVVEKKEEGGLESSAEDHETEVVVGAVNC</sequence>
<keyword evidence="5" id="KW-0547">Nucleotide-binding</keyword>
<dbReference type="InterPro" id="IPR003593">
    <property type="entry name" value="AAA+_ATPase"/>
</dbReference>
<dbReference type="SMART" id="SM00382">
    <property type="entry name" value="AAA"/>
    <property type="match status" value="1"/>
</dbReference>
<dbReference type="InterPro" id="IPR027417">
    <property type="entry name" value="P-loop_NTPase"/>
</dbReference>
<evidence type="ECO:0000313" key="7">
    <source>
        <dbReference type="EMBL" id="KAL0926029.1"/>
    </source>
</evidence>
<comment type="caution">
    <text evidence="7">The sequence shown here is derived from an EMBL/GenBank/DDBJ whole genome shotgun (WGS) entry which is preliminary data.</text>
</comment>
<dbReference type="InterPro" id="IPR058017">
    <property type="entry name" value="At3g28540-like_C"/>
</dbReference>
<evidence type="ECO:0000259" key="6">
    <source>
        <dbReference type="SMART" id="SM00382"/>
    </source>
</evidence>
<evidence type="ECO:0000256" key="1">
    <source>
        <dbReference type="ARBA" id="ARBA00001946"/>
    </source>
</evidence>
<dbReference type="PROSITE" id="PS00674">
    <property type="entry name" value="AAA"/>
    <property type="match status" value="1"/>
</dbReference>
<dbReference type="GO" id="GO:0006950">
    <property type="term" value="P:response to stress"/>
    <property type="evidence" value="ECO:0007669"/>
    <property type="project" value="UniProtKB-ARBA"/>
</dbReference>
<keyword evidence="8" id="KW-1185">Reference proteome</keyword>
<dbReference type="Gene3D" id="3.40.50.300">
    <property type="entry name" value="P-loop containing nucleotide triphosphate hydrolases"/>
    <property type="match status" value="1"/>
</dbReference>
<dbReference type="SUPFAM" id="SSF52540">
    <property type="entry name" value="P-loop containing nucleoside triphosphate hydrolases"/>
    <property type="match status" value="1"/>
</dbReference>
<name>A0ABD0VLV2_DENTH</name>
<accession>A0ABD0VLV2</accession>
<keyword evidence="3" id="KW-0460">Magnesium</keyword>
<dbReference type="InterPro" id="IPR003960">
    <property type="entry name" value="ATPase_AAA_CS"/>
</dbReference>